<evidence type="ECO:0000256" key="2">
    <source>
        <dbReference type="ARBA" id="ARBA00022670"/>
    </source>
</evidence>
<dbReference type="Pfam" id="PF00057">
    <property type="entry name" value="Ldl_recept_a"/>
    <property type="match status" value="4"/>
</dbReference>
<evidence type="ECO:0000256" key="3">
    <source>
        <dbReference type="ARBA" id="ARBA00022692"/>
    </source>
</evidence>
<dbReference type="FunFam" id="2.60.120.290:FF:000003">
    <property type="entry name" value="Neuropilin"/>
    <property type="match status" value="1"/>
</dbReference>
<feature type="active site" description="Charge relay system" evidence="14">
    <location>
        <position position="640"/>
    </location>
</feature>
<dbReference type="RefSeq" id="XP_028664301.1">
    <property type="nucleotide sequence ID" value="XM_028808468.2"/>
</dbReference>
<dbReference type="PROSITE" id="PS01180">
    <property type="entry name" value="CUB"/>
    <property type="match status" value="2"/>
</dbReference>
<feature type="disulfide bond" evidence="15">
    <location>
        <begin position="456"/>
        <end position="471"/>
    </location>
</feature>
<keyword evidence="2 13" id="KW-0645">Protease</keyword>
<reference evidence="20" key="3">
    <citation type="submission" date="2025-09" db="UniProtKB">
        <authorList>
            <consortium name="Ensembl"/>
        </authorList>
    </citation>
    <scope>IDENTIFICATION</scope>
</reference>
<keyword evidence="12" id="KW-0325">Glycoprotein</keyword>
<accession>A0A8C4SLG0</accession>
<dbReference type="Gene3D" id="2.60.120.290">
    <property type="entry name" value="Spermadhesin, CUB domain"/>
    <property type="match status" value="2"/>
</dbReference>
<feature type="domain" description="CUB" evidence="17">
    <location>
        <begin position="200"/>
        <end position="318"/>
    </location>
</feature>
<keyword evidence="21" id="KW-1185">Reference proteome</keyword>
<keyword evidence="11 15" id="KW-1015">Disulfide bond</keyword>
<evidence type="ECO:0000259" key="19">
    <source>
        <dbReference type="PROSITE" id="PS50240"/>
    </source>
</evidence>
<evidence type="ECO:0000256" key="16">
    <source>
        <dbReference type="SAM" id="Phobius"/>
    </source>
</evidence>
<keyword evidence="9 16" id="KW-1133">Transmembrane helix</keyword>
<dbReference type="OrthoDB" id="6380398at2759"/>
<dbReference type="InterPro" id="IPR000082">
    <property type="entry name" value="SEA_dom"/>
</dbReference>
<evidence type="ECO:0000256" key="8">
    <source>
        <dbReference type="ARBA" id="ARBA00022968"/>
    </source>
</evidence>
<evidence type="ECO:0000259" key="17">
    <source>
        <dbReference type="PROSITE" id="PS01180"/>
    </source>
</evidence>
<gene>
    <name evidence="20" type="primary">st14a</name>
</gene>
<dbReference type="SMART" id="SM00192">
    <property type="entry name" value="LDLa"/>
    <property type="match status" value="4"/>
</dbReference>
<feature type="domain" description="CUB" evidence="17">
    <location>
        <begin position="325"/>
        <end position="432"/>
    </location>
</feature>
<feature type="disulfide bond" evidence="15">
    <location>
        <begin position="509"/>
        <end position="521"/>
    </location>
</feature>
<dbReference type="InterPro" id="IPR009003">
    <property type="entry name" value="Peptidase_S1_PA"/>
</dbReference>
<dbReference type="Gene3D" id="3.30.70.960">
    <property type="entry name" value="SEA domain"/>
    <property type="match status" value="1"/>
</dbReference>
<reference evidence="20" key="1">
    <citation type="submission" date="2021-06" db="EMBL/GenBank/DDBJ databases">
        <authorList>
            <consortium name="Wellcome Sanger Institute Data Sharing"/>
        </authorList>
    </citation>
    <scope>NUCLEOTIDE SEQUENCE [LARGE SCALE GENOMIC DNA]</scope>
</reference>
<comment type="subcellular location">
    <subcellularLocation>
        <location evidence="1">Membrane</location>
        <topology evidence="1">Single-pass type II membrane protein</topology>
    </subcellularLocation>
</comment>
<dbReference type="CDD" id="cd00041">
    <property type="entry name" value="CUB"/>
    <property type="match status" value="2"/>
</dbReference>
<dbReference type="PRINTS" id="PR00261">
    <property type="entry name" value="LDLRECEPTOR"/>
</dbReference>
<dbReference type="SUPFAM" id="SSF50494">
    <property type="entry name" value="Trypsin-like serine proteases"/>
    <property type="match status" value="1"/>
</dbReference>
<evidence type="ECO:0000256" key="5">
    <source>
        <dbReference type="ARBA" id="ARBA00022737"/>
    </source>
</evidence>
<feature type="disulfide bond" evidence="15">
    <location>
        <begin position="480"/>
        <end position="498"/>
    </location>
</feature>
<comment type="function">
    <text evidence="13">Exhibits trypsin-like activity as defined by cleavage of synthetic substrates with Arg or Lys as the P1 site.</text>
</comment>
<comment type="catalytic activity">
    <reaction evidence="13">
        <text>Cleaves various synthetic substrates with Arg or Lys at the P1 position and prefers small side-chain amino acids, such as Ala and Gly, at the P2 position.</text>
        <dbReference type="EC" id="3.4.21.109"/>
    </reaction>
</comment>
<reference evidence="20" key="2">
    <citation type="submission" date="2025-08" db="UniProtKB">
        <authorList>
            <consortium name="Ensembl"/>
        </authorList>
    </citation>
    <scope>IDENTIFICATION</scope>
</reference>
<evidence type="ECO:0000256" key="6">
    <source>
        <dbReference type="ARBA" id="ARBA00022801"/>
    </source>
</evidence>
<dbReference type="PIRSF" id="PIRSF036370">
    <property type="entry name" value="ST14"/>
    <property type="match status" value="1"/>
</dbReference>
<feature type="disulfide bond" evidence="15">
    <location>
        <begin position="528"/>
        <end position="543"/>
    </location>
</feature>
<dbReference type="InterPro" id="IPR017051">
    <property type="entry name" value="Peptidase_S1A_matripase"/>
</dbReference>
<name>A0A8C4SLG0_ERPCA</name>
<dbReference type="Proteomes" id="UP000694620">
    <property type="component" value="Chromosome 9"/>
</dbReference>
<evidence type="ECO:0000256" key="12">
    <source>
        <dbReference type="ARBA" id="ARBA00023180"/>
    </source>
</evidence>
<keyword evidence="8" id="KW-0735">Signal-anchor</keyword>
<evidence type="ECO:0000256" key="4">
    <source>
        <dbReference type="ARBA" id="ARBA00022729"/>
    </source>
</evidence>
<dbReference type="Gene3D" id="4.10.400.10">
    <property type="entry name" value="Low-density Lipoprotein Receptor"/>
    <property type="match status" value="4"/>
</dbReference>
<feature type="domain" description="Peptidase S1" evidence="19">
    <location>
        <begin position="599"/>
        <end position="837"/>
    </location>
</feature>
<evidence type="ECO:0000259" key="18">
    <source>
        <dbReference type="PROSITE" id="PS50024"/>
    </source>
</evidence>
<feature type="disulfide bond" evidence="15">
    <location>
        <begin position="572"/>
        <end position="587"/>
    </location>
</feature>
<dbReference type="CDD" id="cd00190">
    <property type="entry name" value="Tryp_SPc"/>
    <property type="match status" value="1"/>
</dbReference>
<feature type="disulfide bond" evidence="15">
    <location>
        <begin position="552"/>
        <end position="564"/>
    </location>
</feature>
<dbReference type="InterPro" id="IPR043504">
    <property type="entry name" value="Peptidase_S1_PA_chymotrypsin"/>
</dbReference>
<evidence type="ECO:0000256" key="11">
    <source>
        <dbReference type="ARBA" id="ARBA00023157"/>
    </source>
</evidence>
<dbReference type="PANTHER" id="PTHR24252">
    <property type="entry name" value="ACROSIN-RELATED"/>
    <property type="match status" value="1"/>
</dbReference>
<dbReference type="InterPro" id="IPR000859">
    <property type="entry name" value="CUB_dom"/>
</dbReference>
<proteinExistence type="inferred from homology"/>
<keyword evidence="5" id="KW-0677">Repeat</keyword>
<feature type="disulfide bond" evidence="15">
    <location>
        <begin position="492"/>
        <end position="507"/>
    </location>
</feature>
<dbReference type="Pfam" id="PF00431">
    <property type="entry name" value="CUB"/>
    <property type="match status" value="2"/>
</dbReference>
<feature type="disulfide bond" evidence="15">
    <location>
        <begin position="516"/>
        <end position="534"/>
    </location>
</feature>
<dbReference type="SUPFAM" id="SSF49854">
    <property type="entry name" value="Spermadhesin, CUB domain"/>
    <property type="match status" value="2"/>
</dbReference>
<dbReference type="SUPFAM" id="SSF57424">
    <property type="entry name" value="LDL receptor-like module"/>
    <property type="match status" value="3"/>
</dbReference>
<comment type="caution">
    <text evidence="15">Lacks conserved residue(s) required for the propagation of feature annotation.</text>
</comment>
<dbReference type="PROSITE" id="PS00135">
    <property type="entry name" value="TRYPSIN_SER"/>
    <property type="match status" value="1"/>
</dbReference>
<evidence type="ECO:0000256" key="1">
    <source>
        <dbReference type="ARBA" id="ARBA00004606"/>
    </source>
</evidence>
<comment type="similarity">
    <text evidence="13">Belongs to the peptidase S1 family.</text>
</comment>
<keyword evidence="6 13" id="KW-0378">Hydrolase</keyword>
<feature type="active site" description="Charge relay system" evidence="14">
    <location>
        <position position="788"/>
    </location>
</feature>
<dbReference type="PROSITE" id="PS50024">
    <property type="entry name" value="SEA"/>
    <property type="match status" value="1"/>
</dbReference>
<dbReference type="FunFam" id="4.10.400.10:FF:000117">
    <property type="entry name" value="Suppressor of tumorigenicity 14 protein homolog"/>
    <property type="match status" value="1"/>
</dbReference>
<organism evidence="20 21">
    <name type="scientific">Erpetoichthys calabaricus</name>
    <name type="common">Rope fish</name>
    <name type="synonym">Calamoichthys calabaricus</name>
    <dbReference type="NCBI Taxonomy" id="27687"/>
    <lineage>
        <taxon>Eukaryota</taxon>
        <taxon>Metazoa</taxon>
        <taxon>Chordata</taxon>
        <taxon>Craniata</taxon>
        <taxon>Vertebrata</taxon>
        <taxon>Euteleostomi</taxon>
        <taxon>Actinopterygii</taxon>
        <taxon>Polypteriformes</taxon>
        <taxon>Polypteridae</taxon>
        <taxon>Erpetoichthys</taxon>
    </lineage>
</organism>
<feature type="transmembrane region" description="Helical" evidence="16">
    <location>
        <begin position="42"/>
        <end position="66"/>
    </location>
</feature>
<dbReference type="GeneTree" id="ENSGT00940000164481"/>
<dbReference type="CDD" id="cd00112">
    <property type="entry name" value="LDLa"/>
    <property type="match status" value="4"/>
</dbReference>
<dbReference type="Ensembl" id="ENSECRT00000019087.1">
    <property type="protein sequence ID" value="ENSECRP00000018708.1"/>
    <property type="gene ID" value="ENSECRG00000012507.1"/>
</dbReference>
<dbReference type="FunFam" id="2.40.10.10:FF:000003">
    <property type="entry name" value="Transmembrane serine protease 3"/>
    <property type="match status" value="1"/>
</dbReference>
<dbReference type="Gene3D" id="2.40.10.10">
    <property type="entry name" value="Trypsin-like serine proteases"/>
    <property type="match status" value="2"/>
</dbReference>
<keyword evidence="10 13" id="KW-0472">Membrane</keyword>
<feature type="disulfide bond" evidence="15">
    <location>
        <begin position="444"/>
        <end position="462"/>
    </location>
</feature>
<evidence type="ECO:0000256" key="14">
    <source>
        <dbReference type="PIRSR" id="PIRSR036370-1"/>
    </source>
</evidence>
<feature type="active site" description="Charge relay system" evidence="14">
    <location>
        <position position="694"/>
    </location>
</feature>
<dbReference type="GO" id="GO:0004252">
    <property type="term" value="F:serine-type endopeptidase activity"/>
    <property type="evidence" value="ECO:0007669"/>
    <property type="project" value="InterPro"/>
</dbReference>
<evidence type="ECO:0000256" key="13">
    <source>
        <dbReference type="PIRNR" id="PIRNR036370"/>
    </source>
</evidence>
<dbReference type="PROSITE" id="PS00134">
    <property type="entry name" value="TRYPSIN_HIS"/>
    <property type="match status" value="1"/>
</dbReference>
<dbReference type="AlphaFoldDB" id="A0A8C4SLG0"/>
<evidence type="ECO:0000256" key="15">
    <source>
        <dbReference type="PROSITE-ProRule" id="PRU00124"/>
    </source>
</evidence>
<dbReference type="InterPro" id="IPR033116">
    <property type="entry name" value="TRYPSIN_SER"/>
</dbReference>
<feature type="domain" description="SEA" evidence="18">
    <location>
        <begin position="74"/>
        <end position="190"/>
    </location>
</feature>
<dbReference type="InterPro" id="IPR036364">
    <property type="entry name" value="SEA_dom_sf"/>
</dbReference>
<dbReference type="Pfam" id="PF00089">
    <property type="entry name" value="Trypsin"/>
    <property type="match status" value="1"/>
</dbReference>
<protein>
    <recommendedName>
        <fullName evidence="13">Suppressor of tumorigenicity 14 protein homolog</fullName>
        <ecNumber evidence="13">3.4.21.109</ecNumber>
    </recommendedName>
    <alternativeName>
        <fullName evidence="13">Serine protease 14</fullName>
    </alternativeName>
</protein>
<dbReference type="PANTHER" id="PTHR24252:SF17">
    <property type="entry name" value="SUPPRESSOR OF TUMORIGENICITY 14 PROTEIN HOMOLOG-RELATED"/>
    <property type="match status" value="1"/>
</dbReference>
<dbReference type="InterPro" id="IPR002172">
    <property type="entry name" value="LDrepeatLR_classA_rpt"/>
</dbReference>
<dbReference type="GeneID" id="114656874"/>
<feature type="disulfide bond" evidence="15">
    <location>
        <begin position="473"/>
        <end position="485"/>
    </location>
</feature>
<evidence type="ECO:0000256" key="7">
    <source>
        <dbReference type="ARBA" id="ARBA00022825"/>
    </source>
</evidence>
<keyword evidence="4" id="KW-0732">Signal</keyword>
<keyword evidence="7 13" id="KW-0720">Serine protease</keyword>
<dbReference type="InterPro" id="IPR035914">
    <property type="entry name" value="Sperma_CUB_dom_sf"/>
</dbReference>
<dbReference type="InterPro" id="IPR001254">
    <property type="entry name" value="Trypsin_dom"/>
</dbReference>
<sequence length="838" mass="92379">MNKKDYLDSGLRYNPNAEDETGVQFLPVSDSSKLEKTGPKKVMLMVGVVVLALLLSLMIGLLVWHFQFRKDPRLQKIYTGMLHISSEQFIDAYENQDSPESTKLAAKVVEQLNSMYASSPVLSKHYVKSEVTAFSEGSVIAYYLSEFRVLPDQEKQLDDDMASISTKVSRGMRKMNQLQVDNIDASPVEPRRLLVTRSSCLQRLHTVKQGVVTFTSPGFPNTPYPSLSLCRWMLRADPNYIIKLRFVTFNLENNCSADSLTVYDSLTMEGSRLITEKCGIYQPWQTLQLESSSNVMLVLLLTDGANNFAGFRADFWQVSKASTACGGQLTGAGGNFTSPNYPSYYPPRMDCTWNITVPNGLNVKVRFNKFLLSEPGVIVGSCSKDYVEINGQRLCGEQPVTVVSSKSSWIIVKFHSDSSYVDRGFTAEYLSYEPTNPCPDKFLCKNDRCIKQELQCDGWNDCGDNSDEKQCSCKADQFTCKNSLCKPKFWLCDGVNDCGDNSDETSCACPQGQIKCLNGNCVSEKRKCDGTDDCGDGTDEMNCPKANADVTCSDATYKCKNGKCVSKKNPECDGVSDCSDGSDESNCDCGTRPSKHSRIVGGLDADVGEFPWQVSLHVKGSGHTCGASLISDHWLVTAAHCVQDDGRINYASPKTWEAYLGLHRQGKPETETVQRNLKQIIAHPYYNDYTFDNDIALMELDKPVAYSPLIRPICLPDATYVLPAGKSVWITGWGATKEGGFGATVLQKAEVRIINETVCKSLLPGQVTSRMICAGFLTGGVDACQGDSGGPMSSVETNGRLFLAGVVSWGDGCARRNKPGIYTRVTQFRAWIKEKTGV</sequence>
<dbReference type="SMART" id="SM00042">
    <property type="entry name" value="CUB"/>
    <property type="match status" value="2"/>
</dbReference>
<dbReference type="PROSITE" id="PS50068">
    <property type="entry name" value="LDLRA_2"/>
    <property type="match status" value="4"/>
</dbReference>
<keyword evidence="3 16" id="KW-0812">Transmembrane</keyword>
<dbReference type="InterPro" id="IPR018114">
    <property type="entry name" value="TRYPSIN_HIS"/>
</dbReference>
<dbReference type="SMART" id="SM00020">
    <property type="entry name" value="Tryp_SPc"/>
    <property type="match status" value="1"/>
</dbReference>
<evidence type="ECO:0000256" key="9">
    <source>
        <dbReference type="ARBA" id="ARBA00022989"/>
    </source>
</evidence>
<evidence type="ECO:0000256" key="10">
    <source>
        <dbReference type="ARBA" id="ARBA00023136"/>
    </source>
</evidence>
<dbReference type="SUPFAM" id="SSF82671">
    <property type="entry name" value="SEA domain"/>
    <property type="match status" value="1"/>
</dbReference>
<dbReference type="InterPro" id="IPR036055">
    <property type="entry name" value="LDL_receptor-like_sf"/>
</dbReference>
<dbReference type="PROSITE" id="PS50240">
    <property type="entry name" value="TRYPSIN_DOM"/>
    <property type="match status" value="1"/>
</dbReference>
<dbReference type="EC" id="3.4.21.109" evidence="13"/>
<dbReference type="Pfam" id="PF01390">
    <property type="entry name" value="SEA"/>
    <property type="match status" value="1"/>
</dbReference>
<evidence type="ECO:0000313" key="20">
    <source>
        <dbReference type="Ensembl" id="ENSECRP00000018708.1"/>
    </source>
</evidence>
<evidence type="ECO:0000313" key="21">
    <source>
        <dbReference type="Proteomes" id="UP000694620"/>
    </source>
</evidence>
<dbReference type="GO" id="GO:0006508">
    <property type="term" value="P:proteolysis"/>
    <property type="evidence" value="ECO:0007669"/>
    <property type="project" value="UniProtKB-KW"/>
</dbReference>
<dbReference type="GO" id="GO:0016020">
    <property type="term" value="C:membrane"/>
    <property type="evidence" value="ECO:0007669"/>
    <property type="project" value="UniProtKB-SubCell"/>
</dbReference>